<feature type="signal peptide" evidence="10">
    <location>
        <begin position="1"/>
        <end position="19"/>
    </location>
</feature>
<proteinExistence type="inferred from homology"/>
<dbReference type="FunFam" id="3.10.580.10:FF:000006">
    <property type="entry name" value="DUF21 and CBS domain protein"/>
    <property type="match status" value="1"/>
</dbReference>
<evidence type="ECO:0000256" key="1">
    <source>
        <dbReference type="ARBA" id="ARBA00004141"/>
    </source>
</evidence>
<comment type="similarity">
    <text evidence="2">Belongs to the ACDP family.</text>
</comment>
<dbReference type="PROSITE" id="PS51846">
    <property type="entry name" value="CNNM"/>
    <property type="match status" value="1"/>
</dbReference>
<reference evidence="14 15" key="1">
    <citation type="submission" date="2024-11" db="EMBL/GenBank/DDBJ databases">
        <title>Adaptive evolution of stress response genes in parasites aligns with host niche diversity.</title>
        <authorList>
            <person name="Hahn C."/>
            <person name="Resl P."/>
        </authorList>
    </citation>
    <scope>NUCLEOTIDE SEQUENCE [LARGE SCALE GENOMIC DNA]</scope>
    <source>
        <strain evidence="14">EGGRZ-B1_66</strain>
        <tissue evidence="14">Body</tissue>
    </source>
</reference>
<dbReference type="InterPro" id="IPR014710">
    <property type="entry name" value="RmlC-like_jellyroll"/>
</dbReference>
<evidence type="ECO:0000256" key="4">
    <source>
        <dbReference type="ARBA" id="ARBA00022737"/>
    </source>
</evidence>
<dbReference type="GO" id="GO:0032026">
    <property type="term" value="P:response to magnesium ion"/>
    <property type="evidence" value="ECO:0007669"/>
    <property type="project" value="UniProtKB-ARBA"/>
</dbReference>
<dbReference type="Pfam" id="PF25562">
    <property type="entry name" value="CNBH_CNNM2_C"/>
    <property type="match status" value="1"/>
</dbReference>
<evidence type="ECO:0000259" key="13">
    <source>
        <dbReference type="PROSITE" id="PS51846"/>
    </source>
</evidence>
<feature type="transmembrane region" description="Helical" evidence="9">
    <location>
        <begin position="268"/>
        <end position="288"/>
    </location>
</feature>
<dbReference type="InterPro" id="IPR045095">
    <property type="entry name" value="ACDP"/>
</dbReference>
<comment type="caution">
    <text evidence="14">The sequence shown here is derived from an EMBL/GenBank/DDBJ whole genome shotgun (WGS) entry which is preliminary data.</text>
</comment>
<gene>
    <name evidence="14" type="primary">CNNM2</name>
    <name evidence="14" type="ORF">Ciccas_004099</name>
</gene>
<dbReference type="InterPro" id="IPR046342">
    <property type="entry name" value="CBS_dom_sf"/>
</dbReference>
<evidence type="ECO:0000256" key="2">
    <source>
        <dbReference type="ARBA" id="ARBA00010484"/>
    </source>
</evidence>
<sequence>MLLITCLVLFVTFVHTVKCVKTHENVAIHSVAPRQFSQTNNGSYSLALKTEVYIEIYGDHLDLVKDVAFSNEPSEFPARCKPTMASIGEVEHLSNNVIAVSATFPITGTYYLCIKLDDNFIYPNTVPSRSFKFDVEGPLLPLWLHIILLIILFILSGIFSGLNLGLMALGKTELKLIEAAGSETEKRYAKTIRPVRERGNFLLCTLLVGNVLVNNSLAILMDDLTGNGIYAIIVSTLGITIFGEIVPQAVCSRHGLCVGAKTIWLTKLFMVVTFPIAFPVSIVLDYMLGEEIGAVYNRKKLAVLVKEQEVAGTVARDEMNIITGALAMTTKTVEDVMTPLSDTFMLSYYDVLDFNALNEIFSNGFTRIPVYGESRSDIRAILNVKDLAFVNPDHNVPVSTICEFYNRSVIIVPNHTTLECMLKEFRQGKAHMAFVERLVKAENTDPQLQTIGLVTLEDVIEEIIQAEIVDETDIVTDNVNRSVRNLRKRDFRIFNSQQTSIAGTQVGSAVPISPQLKITALRHLASDVAPFKENHLSLSILQSMLNCSDLVFRVHTENSRDGQVVLLEKGVKSNAFFLIVQGSAEVQFGSDELTFPAGPFYSFGEPALAKVNELFDELMSLEKIKERIDLLKEKAYFVPQYTVIARTKMECIRITTEHYFLAKYLSHYRAVAQKTLTRTSIDAGVISDIFESAWDKYLEECRASGDGQTQGPEQFTSFHYHQNGLTDNFLADDVHHDETDSLLQKDNNPILLARSCLNNSNNSTV</sequence>
<feature type="domain" description="CBS" evidence="12">
    <location>
        <begin position="405"/>
        <end position="471"/>
    </location>
</feature>
<dbReference type="AlphaFoldDB" id="A0ABD2QCH9"/>
<feature type="transmembrane region" description="Helical" evidence="9">
    <location>
        <begin position="200"/>
        <end position="221"/>
    </location>
</feature>
<dbReference type="PROSITE" id="PS51371">
    <property type="entry name" value="CBS"/>
    <property type="match status" value="1"/>
</dbReference>
<dbReference type="GO" id="GO:0008340">
    <property type="term" value="P:determination of adult lifespan"/>
    <property type="evidence" value="ECO:0007669"/>
    <property type="project" value="UniProtKB-ARBA"/>
</dbReference>
<dbReference type="Gene3D" id="2.60.120.10">
    <property type="entry name" value="Jelly Rolls"/>
    <property type="match status" value="1"/>
</dbReference>
<keyword evidence="6 8" id="KW-0472">Membrane</keyword>
<feature type="domain" description="Cyclic nucleotide-binding" evidence="11">
    <location>
        <begin position="566"/>
        <end position="608"/>
    </location>
</feature>
<keyword evidence="4" id="KW-0677">Repeat</keyword>
<dbReference type="Pfam" id="PF01595">
    <property type="entry name" value="CNNM"/>
    <property type="match status" value="1"/>
</dbReference>
<dbReference type="InterPro" id="IPR044751">
    <property type="entry name" value="Ion_transp-like_CBS"/>
</dbReference>
<dbReference type="PROSITE" id="PS50042">
    <property type="entry name" value="CNMP_BINDING_3"/>
    <property type="match status" value="1"/>
</dbReference>
<dbReference type="InterPro" id="IPR000595">
    <property type="entry name" value="cNMP-bd_dom"/>
</dbReference>
<evidence type="ECO:0000256" key="10">
    <source>
        <dbReference type="SAM" id="SignalP"/>
    </source>
</evidence>
<dbReference type="Gene3D" id="3.10.580.10">
    <property type="entry name" value="CBS-domain"/>
    <property type="match status" value="1"/>
</dbReference>
<evidence type="ECO:0000259" key="12">
    <source>
        <dbReference type="PROSITE" id="PS51371"/>
    </source>
</evidence>
<feature type="transmembrane region" description="Helical" evidence="9">
    <location>
        <begin position="227"/>
        <end position="247"/>
    </location>
</feature>
<feature type="chain" id="PRO_5044822127" evidence="10">
    <location>
        <begin position="20"/>
        <end position="765"/>
    </location>
</feature>
<feature type="domain" description="CNNM transmembrane" evidence="13">
    <location>
        <begin position="138"/>
        <end position="318"/>
    </location>
</feature>
<evidence type="ECO:0000256" key="9">
    <source>
        <dbReference type="SAM" id="Phobius"/>
    </source>
</evidence>
<feature type="transmembrane region" description="Helical" evidence="9">
    <location>
        <begin position="142"/>
        <end position="166"/>
    </location>
</feature>
<dbReference type="InterPro" id="IPR000644">
    <property type="entry name" value="CBS_dom"/>
</dbReference>
<protein>
    <submittedName>
        <fullName evidence="14">Metal transporter cnnm2</fullName>
    </submittedName>
</protein>
<evidence type="ECO:0000259" key="11">
    <source>
        <dbReference type="PROSITE" id="PS50042"/>
    </source>
</evidence>
<keyword evidence="7" id="KW-0129">CBS domain</keyword>
<dbReference type="GO" id="GO:0010960">
    <property type="term" value="P:magnesium ion homeostasis"/>
    <property type="evidence" value="ECO:0007669"/>
    <property type="project" value="UniProtKB-ARBA"/>
</dbReference>
<dbReference type="InterPro" id="IPR002550">
    <property type="entry name" value="CNNM"/>
</dbReference>
<dbReference type="CDD" id="cd04590">
    <property type="entry name" value="CBS_pair_CorC_HlyC_assoc"/>
    <property type="match status" value="1"/>
</dbReference>
<dbReference type="GO" id="GO:0040018">
    <property type="term" value="P:positive regulation of multicellular organism growth"/>
    <property type="evidence" value="ECO:0007669"/>
    <property type="project" value="UniProtKB-ARBA"/>
</dbReference>
<keyword evidence="3 8" id="KW-0812">Transmembrane</keyword>
<evidence type="ECO:0000256" key="7">
    <source>
        <dbReference type="PROSITE-ProRule" id="PRU00703"/>
    </source>
</evidence>
<evidence type="ECO:0000256" key="6">
    <source>
        <dbReference type="ARBA" id="ARBA00023136"/>
    </source>
</evidence>
<evidence type="ECO:0000313" key="14">
    <source>
        <dbReference type="EMBL" id="KAL3317251.1"/>
    </source>
</evidence>
<name>A0ABD2QCH9_9PLAT</name>
<dbReference type="GO" id="GO:1905941">
    <property type="term" value="P:positive regulation of gonad development"/>
    <property type="evidence" value="ECO:0007669"/>
    <property type="project" value="UniProtKB-ARBA"/>
</dbReference>
<keyword evidence="5 8" id="KW-1133">Transmembrane helix</keyword>
<comment type="subcellular location">
    <subcellularLocation>
        <location evidence="1">Membrane</location>
        <topology evidence="1">Multi-pass membrane protein</topology>
    </subcellularLocation>
</comment>
<evidence type="ECO:0000256" key="3">
    <source>
        <dbReference type="ARBA" id="ARBA00022692"/>
    </source>
</evidence>
<dbReference type="EMBL" id="JBJKFK010000409">
    <property type="protein sequence ID" value="KAL3317251.1"/>
    <property type="molecule type" value="Genomic_DNA"/>
</dbReference>
<dbReference type="GO" id="GO:0016020">
    <property type="term" value="C:membrane"/>
    <property type="evidence" value="ECO:0007669"/>
    <property type="project" value="UniProtKB-SubCell"/>
</dbReference>
<dbReference type="PANTHER" id="PTHR12064">
    <property type="entry name" value="METAL TRANSPORTER CNNM"/>
    <property type="match status" value="1"/>
</dbReference>
<dbReference type="PANTHER" id="PTHR12064:SF94">
    <property type="entry name" value="UNEXTENDED PROTEIN"/>
    <property type="match status" value="1"/>
</dbReference>
<dbReference type="Proteomes" id="UP001626550">
    <property type="component" value="Unassembled WGS sequence"/>
</dbReference>
<evidence type="ECO:0000313" key="15">
    <source>
        <dbReference type="Proteomes" id="UP001626550"/>
    </source>
</evidence>
<accession>A0ABD2QCH9</accession>
<keyword evidence="15" id="KW-1185">Reference proteome</keyword>
<organism evidence="14 15">
    <name type="scientific">Cichlidogyrus casuarinus</name>
    <dbReference type="NCBI Taxonomy" id="1844966"/>
    <lineage>
        <taxon>Eukaryota</taxon>
        <taxon>Metazoa</taxon>
        <taxon>Spiralia</taxon>
        <taxon>Lophotrochozoa</taxon>
        <taxon>Platyhelminthes</taxon>
        <taxon>Monogenea</taxon>
        <taxon>Monopisthocotylea</taxon>
        <taxon>Dactylogyridea</taxon>
        <taxon>Ancyrocephalidae</taxon>
        <taxon>Cichlidogyrus</taxon>
    </lineage>
</organism>
<evidence type="ECO:0000256" key="8">
    <source>
        <dbReference type="PROSITE-ProRule" id="PRU01193"/>
    </source>
</evidence>
<evidence type="ECO:0000256" key="5">
    <source>
        <dbReference type="ARBA" id="ARBA00022989"/>
    </source>
</evidence>
<keyword evidence="10" id="KW-0732">Signal</keyword>
<dbReference type="SUPFAM" id="SSF54631">
    <property type="entry name" value="CBS-domain pair"/>
    <property type="match status" value="1"/>
</dbReference>